<dbReference type="RefSeq" id="WP_189045979.1">
    <property type="nucleotide sequence ID" value="NZ_BMJQ01000005.1"/>
</dbReference>
<dbReference type="Pfam" id="PF05170">
    <property type="entry name" value="AsmA"/>
    <property type="match status" value="2"/>
</dbReference>
<proteinExistence type="predicted"/>
<organism evidence="3 4">
    <name type="scientific">Aliidongia dinghuensis</name>
    <dbReference type="NCBI Taxonomy" id="1867774"/>
    <lineage>
        <taxon>Bacteria</taxon>
        <taxon>Pseudomonadati</taxon>
        <taxon>Pseudomonadota</taxon>
        <taxon>Alphaproteobacteria</taxon>
        <taxon>Rhodospirillales</taxon>
        <taxon>Dongiaceae</taxon>
        <taxon>Aliidongia</taxon>
    </lineage>
</organism>
<keyword evidence="4" id="KW-1185">Reference proteome</keyword>
<feature type="region of interest" description="Disordered" evidence="1">
    <location>
        <begin position="1099"/>
        <end position="1136"/>
    </location>
</feature>
<feature type="region of interest" description="Disordered" evidence="1">
    <location>
        <begin position="123"/>
        <end position="164"/>
    </location>
</feature>
<feature type="compositionally biased region" description="Pro residues" evidence="1">
    <location>
        <begin position="131"/>
        <end position="141"/>
    </location>
</feature>
<feature type="domain" description="AsmA" evidence="2">
    <location>
        <begin position="839"/>
        <end position="1025"/>
    </location>
</feature>
<dbReference type="GO" id="GO:0005886">
    <property type="term" value="C:plasma membrane"/>
    <property type="evidence" value="ECO:0007669"/>
    <property type="project" value="TreeGrafter"/>
</dbReference>
<dbReference type="PANTHER" id="PTHR30441">
    <property type="entry name" value="DUF748 DOMAIN-CONTAINING PROTEIN"/>
    <property type="match status" value="1"/>
</dbReference>
<feature type="domain" description="AsmA" evidence="2">
    <location>
        <begin position="2"/>
        <end position="203"/>
    </location>
</feature>
<evidence type="ECO:0000313" key="4">
    <source>
        <dbReference type="Proteomes" id="UP000646365"/>
    </source>
</evidence>
<accession>A0A8J2YTY8</accession>
<reference evidence="3" key="2">
    <citation type="submission" date="2020-09" db="EMBL/GenBank/DDBJ databases">
        <authorList>
            <person name="Sun Q."/>
            <person name="Zhou Y."/>
        </authorList>
    </citation>
    <scope>NUCLEOTIDE SEQUENCE</scope>
    <source>
        <strain evidence="3">CGMCC 1.15725</strain>
    </source>
</reference>
<dbReference type="GO" id="GO:0090313">
    <property type="term" value="P:regulation of protein targeting to membrane"/>
    <property type="evidence" value="ECO:0007669"/>
    <property type="project" value="TreeGrafter"/>
</dbReference>
<evidence type="ECO:0000259" key="2">
    <source>
        <dbReference type="Pfam" id="PF05170"/>
    </source>
</evidence>
<reference evidence="3" key="1">
    <citation type="journal article" date="2014" name="Int. J. Syst. Evol. Microbiol.">
        <title>Complete genome sequence of Corynebacterium casei LMG S-19264T (=DSM 44701T), isolated from a smear-ripened cheese.</title>
        <authorList>
            <consortium name="US DOE Joint Genome Institute (JGI-PGF)"/>
            <person name="Walter F."/>
            <person name="Albersmeier A."/>
            <person name="Kalinowski J."/>
            <person name="Ruckert C."/>
        </authorList>
    </citation>
    <scope>NUCLEOTIDE SEQUENCE</scope>
    <source>
        <strain evidence="3">CGMCC 1.15725</strain>
    </source>
</reference>
<dbReference type="EMBL" id="BMJQ01000005">
    <property type="protein sequence ID" value="GGF17606.1"/>
    <property type="molecule type" value="Genomic_DNA"/>
</dbReference>
<name>A0A8J2YTY8_9PROT</name>
<gene>
    <name evidence="3" type="ORF">GCM10011611_24340</name>
</gene>
<dbReference type="Proteomes" id="UP000646365">
    <property type="component" value="Unassembled WGS sequence"/>
</dbReference>
<protein>
    <recommendedName>
        <fullName evidence="2">AsmA domain-containing protein</fullName>
    </recommendedName>
</protein>
<dbReference type="PANTHER" id="PTHR30441:SF4">
    <property type="entry name" value="PROTEIN ASMA"/>
    <property type="match status" value="1"/>
</dbReference>
<dbReference type="InterPro" id="IPR007844">
    <property type="entry name" value="AsmA"/>
</dbReference>
<feature type="compositionally biased region" description="Low complexity" evidence="1">
    <location>
        <begin position="1104"/>
        <end position="1125"/>
    </location>
</feature>
<dbReference type="InterPro" id="IPR052894">
    <property type="entry name" value="AsmA-related"/>
</dbReference>
<sequence length="1136" mass="114442">MRKLLIVIVVALVLLVAAVVVVPRVIGTEQLTAFLTERLRTATGYNVAIRGPVSLSVLPSPSLSVADIHVTAAATPGAPELARAGAVQVEVALMPLFGGRVEATAVTVRDPVVMLEGPLGPAKPVAQAPAKPAPSPGPAPGAPQGTTPGQAPAGAPQTAPSATSKFSVAVEHVRVTNGSVTYRDGGQTYTLEHLDLDVTTSPGGAVSGSADAGFGQDRLHVVGRVGALDCAKAIPLSLHATADAGRASLDFDGTAGCGADGARAGGKLKLAADSARAALTPFTAAALPAALDRRLALEGTLDADPGRLDLADLSVDFDESHGIGTLNIRTAAHDGERPAIDLALDVNRLDLAPWFAPPPAGRNAAAPSAPAVSAATGMPNGTSSGAPSAMPRGFAALHIGLDLSVELLAWHDGLIRQARFNGGIDQGTVTINQATAELPGGTDMSVSGQVADAFGIGHFTGTADAETDNLRALCDWAGLKFGGVPADRLRQASLSTTLDVVGDPAGERVSATGIELELDGSQFKGAANLVLGDRPGIGLRLAGDQLNLDAYLAGETMVPLPQSGGGQAAVSAGPSPTVATAAALLPLVAANLDLSFDKVTWRGQLLKAVHLAGLVDRGAVELRDARIGDLGGGSLALSGRWSGGLGTTATLTGRVTAGGPSAVPLLTFLGLGGQETAGRLGAYTLDLRAQGQPLAPGIDATLTAEEARGTAKGRLALGAAPHFVGTATLDHPEAARLLAIVAPLYRPAGGALGAVQLAAAVDADPQHLTLDQLSLTVGEQRVAGTLSLDGTAHPARLDADLTGGDLVFDPFLPARESAAVDGPVRYAALGDPGPLPGHWSRAKFDLSWLSIIDAKVKLTADSAAAGPWHFDKPVLGFALKGGTLGLDTLMGGLFGGKIDAHGSLSQAGAAALTLAGRDLDLKDLAQQTGAAALTAGKGQLDADLTANGTSEADLIAALGGKASLSARDGALTGFDLPAVNDRLKALKGPQDLVAVIQAVQAGGSTRFTALDATATIAGGVIRSNEAHLAADGGDLTAQVTANLPAWTIEGKAALALAGRTDLPPIAMSFDGPLDKPEKRIDVNSLAAYAQRQGVGSLLQGLTGQQAAPASPSQQPQQQKPAQQLQDLFKGLLPKKP</sequence>
<evidence type="ECO:0000256" key="1">
    <source>
        <dbReference type="SAM" id="MobiDB-lite"/>
    </source>
</evidence>
<evidence type="ECO:0000313" key="3">
    <source>
        <dbReference type="EMBL" id="GGF17606.1"/>
    </source>
</evidence>
<dbReference type="AlphaFoldDB" id="A0A8J2YTY8"/>
<feature type="compositionally biased region" description="Low complexity" evidence="1">
    <location>
        <begin position="142"/>
        <end position="163"/>
    </location>
</feature>
<comment type="caution">
    <text evidence="3">The sequence shown here is derived from an EMBL/GenBank/DDBJ whole genome shotgun (WGS) entry which is preliminary data.</text>
</comment>